<organism evidence="2 3">
    <name type="scientific">Mucuna pruriens</name>
    <name type="common">Velvet bean</name>
    <name type="synonym">Dolichos pruriens</name>
    <dbReference type="NCBI Taxonomy" id="157652"/>
    <lineage>
        <taxon>Eukaryota</taxon>
        <taxon>Viridiplantae</taxon>
        <taxon>Streptophyta</taxon>
        <taxon>Embryophyta</taxon>
        <taxon>Tracheophyta</taxon>
        <taxon>Spermatophyta</taxon>
        <taxon>Magnoliopsida</taxon>
        <taxon>eudicotyledons</taxon>
        <taxon>Gunneridae</taxon>
        <taxon>Pentapetalae</taxon>
        <taxon>rosids</taxon>
        <taxon>fabids</taxon>
        <taxon>Fabales</taxon>
        <taxon>Fabaceae</taxon>
        <taxon>Papilionoideae</taxon>
        <taxon>50 kb inversion clade</taxon>
        <taxon>NPAAA clade</taxon>
        <taxon>indigoferoid/millettioid clade</taxon>
        <taxon>Phaseoleae</taxon>
        <taxon>Mucuna</taxon>
    </lineage>
</organism>
<sequence>MENLEKLKKESIDLVVAIERIPVDQVFEQLDCSKEGLSNEEGQKRLELFGPNKLEEKKAMNYLYLTIWRECCSSINQLLSLAKLF</sequence>
<dbReference type="SUPFAM" id="SSF81665">
    <property type="entry name" value="Calcium ATPase, transmembrane domain M"/>
    <property type="match status" value="1"/>
</dbReference>
<dbReference type="STRING" id="157652.A0A371EB53"/>
<keyword evidence="3" id="KW-1185">Reference proteome</keyword>
<dbReference type="OrthoDB" id="116380at2759"/>
<comment type="caution">
    <text evidence="2">The sequence shown here is derived from an EMBL/GenBank/DDBJ whole genome shotgun (WGS) entry which is preliminary data.</text>
</comment>
<evidence type="ECO:0000313" key="3">
    <source>
        <dbReference type="Proteomes" id="UP000257109"/>
    </source>
</evidence>
<feature type="domain" description="Cation-transporting P-type ATPase N-terminal" evidence="1">
    <location>
        <begin position="20"/>
        <end position="64"/>
    </location>
</feature>
<reference evidence="2" key="1">
    <citation type="submission" date="2018-05" db="EMBL/GenBank/DDBJ databases">
        <title>Draft genome of Mucuna pruriens seed.</title>
        <authorList>
            <person name="Nnadi N.E."/>
            <person name="Vos R."/>
            <person name="Hasami M.H."/>
            <person name="Devisetty U.K."/>
            <person name="Aguiy J.C."/>
        </authorList>
    </citation>
    <scope>NUCLEOTIDE SEQUENCE [LARGE SCALE GENOMIC DNA]</scope>
    <source>
        <strain evidence="2">JCA_2017</strain>
    </source>
</reference>
<accession>A0A371EB53</accession>
<proteinExistence type="predicted"/>
<dbReference type="InterPro" id="IPR023298">
    <property type="entry name" value="ATPase_P-typ_TM_dom_sf"/>
</dbReference>
<dbReference type="EMBL" id="QJKJ01014996">
    <property type="protein sequence ID" value="RDX63272.1"/>
    <property type="molecule type" value="Genomic_DNA"/>
</dbReference>
<dbReference type="InterPro" id="IPR004014">
    <property type="entry name" value="ATPase_P-typ_cation-transptr_N"/>
</dbReference>
<dbReference type="Proteomes" id="UP000257109">
    <property type="component" value="Unassembled WGS sequence"/>
</dbReference>
<feature type="non-terminal residue" evidence="2">
    <location>
        <position position="1"/>
    </location>
</feature>
<dbReference type="Pfam" id="PF00690">
    <property type="entry name" value="Cation_ATPase_N"/>
    <property type="match status" value="1"/>
</dbReference>
<evidence type="ECO:0000259" key="1">
    <source>
        <dbReference type="Pfam" id="PF00690"/>
    </source>
</evidence>
<name>A0A371EB53_MUCPR</name>
<protein>
    <submittedName>
        <fullName evidence="2">Plasma membrane ATPase</fullName>
    </submittedName>
</protein>
<gene>
    <name evidence="2" type="ORF">CR513_58324</name>
</gene>
<evidence type="ECO:0000313" key="2">
    <source>
        <dbReference type="EMBL" id="RDX63272.1"/>
    </source>
</evidence>
<dbReference type="AlphaFoldDB" id="A0A371EB53"/>